<dbReference type="InterPro" id="IPR010982">
    <property type="entry name" value="Lambda_DNA-bd_dom_sf"/>
</dbReference>
<dbReference type="InterPro" id="IPR046335">
    <property type="entry name" value="LacI/GalR-like_sensor"/>
</dbReference>
<organism evidence="5 6">
    <name type="scientific">Paramicrobacterium humi</name>
    <dbReference type="NCBI Taxonomy" id="640635"/>
    <lineage>
        <taxon>Bacteria</taxon>
        <taxon>Bacillati</taxon>
        <taxon>Actinomycetota</taxon>
        <taxon>Actinomycetes</taxon>
        <taxon>Micrococcales</taxon>
        <taxon>Microbacteriaceae</taxon>
        <taxon>Paramicrobacterium</taxon>
    </lineage>
</organism>
<keyword evidence="6" id="KW-1185">Reference proteome</keyword>
<dbReference type="GO" id="GO:0003700">
    <property type="term" value="F:DNA-binding transcription factor activity"/>
    <property type="evidence" value="ECO:0007669"/>
    <property type="project" value="TreeGrafter"/>
</dbReference>
<dbReference type="AlphaFoldDB" id="A0A1H4J9B7"/>
<keyword evidence="2 5" id="KW-0238">DNA-binding</keyword>
<evidence type="ECO:0000256" key="2">
    <source>
        <dbReference type="ARBA" id="ARBA00023125"/>
    </source>
</evidence>
<dbReference type="CDD" id="cd01392">
    <property type="entry name" value="HTH_LacI"/>
    <property type="match status" value="1"/>
</dbReference>
<evidence type="ECO:0000256" key="1">
    <source>
        <dbReference type="ARBA" id="ARBA00023015"/>
    </source>
</evidence>
<keyword evidence="1" id="KW-0805">Transcription regulation</keyword>
<protein>
    <submittedName>
        <fullName evidence="5">DNA-binding transcriptional regulator, LacI/PurR family</fullName>
    </submittedName>
</protein>
<dbReference type="PROSITE" id="PS50932">
    <property type="entry name" value="HTH_LACI_2"/>
    <property type="match status" value="1"/>
</dbReference>
<evidence type="ECO:0000256" key="3">
    <source>
        <dbReference type="ARBA" id="ARBA00023163"/>
    </source>
</evidence>
<dbReference type="Gene3D" id="3.40.50.2300">
    <property type="match status" value="2"/>
</dbReference>
<gene>
    <name evidence="5" type="ORF">SAMN04489806_0537</name>
</gene>
<evidence type="ECO:0000259" key="4">
    <source>
        <dbReference type="PROSITE" id="PS50932"/>
    </source>
</evidence>
<dbReference type="SUPFAM" id="SSF53822">
    <property type="entry name" value="Periplasmic binding protein-like I"/>
    <property type="match status" value="1"/>
</dbReference>
<dbReference type="RefSeq" id="WP_091179564.1">
    <property type="nucleotide sequence ID" value="NZ_FNRY01000001.1"/>
</dbReference>
<dbReference type="Pfam" id="PF13377">
    <property type="entry name" value="Peripla_BP_3"/>
    <property type="match status" value="1"/>
</dbReference>
<dbReference type="OrthoDB" id="3510266at2"/>
<dbReference type="Proteomes" id="UP000199183">
    <property type="component" value="Unassembled WGS sequence"/>
</dbReference>
<evidence type="ECO:0000313" key="5">
    <source>
        <dbReference type="EMBL" id="SEB42218.1"/>
    </source>
</evidence>
<keyword evidence="3" id="KW-0804">Transcription</keyword>
<dbReference type="STRING" id="640635.SAMN04489806_0537"/>
<dbReference type="EMBL" id="FNRY01000001">
    <property type="protein sequence ID" value="SEB42218.1"/>
    <property type="molecule type" value="Genomic_DNA"/>
</dbReference>
<dbReference type="Gene3D" id="1.10.260.40">
    <property type="entry name" value="lambda repressor-like DNA-binding domains"/>
    <property type="match status" value="1"/>
</dbReference>
<reference evidence="5 6" key="1">
    <citation type="submission" date="2016-10" db="EMBL/GenBank/DDBJ databases">
        <authorList>
            <person name="de Groot N.N."/>
        </authorList>
    </citation>
    <scope>NUCLEOTIDE SEQUENCE [LARGE SCALE GENOMIC DNA]</scope>
    <source>
        <strain evidence="5 6">DSM 21799</strain>
    </source>
</reference>
<dbReference type="GO" id="GO:0000976">
    <property type="term" value="F:transcription cis-regulatory region binding"/>
    <property type="evidence" value="ECO:0007669"/>
    <property type="project" value="TreeGrafter"/>
</dbReference>
<name>A0A1H4J9B7_9MICO</name>
<dbReference type="SUPFAM" id="SSF47413">
    <property type="entry name" value="lambda repressor-like DNA-binding domains"/>
    <property type="match status" value="1"/>
</dbReference>
<dbReference type="InterPro" id="IPR000843">
    <property type="entry name" value="HTH_LacI"/>
</dbReference>
<dbReference type="InterPro" id="IPR028082">
    <property type="entry name" value="Peripla_BP_I"/>
</dbReference>
<evidence type="ECO:0000313" key="6">
    <source>
        <dbReference type="Proteomes" id="UP000199183"/>
    </source>
</evidence>
<feature type="domain" description="HTH lacI-type" evidence="4">
    <location>
        <begin position="4"/>
        <end position="56"/>
    </location>
</feature>
<dbReference type="PROSITE" id="PS00356">
    <property type="entry name" value="HTH_LACI_1"/>
    <property type="match status" value="1"/>
</dbReference>
<dbReference type="CDD" id="cd06267">
    <property type="entry name" value="PBP1_LacI_sugar_binding-like"/>
    <property type="match status" value="1"/>
</dbReference>
<sequence length="336" mass="35729">MSVIADVAKLAGVSKSTASRALSGGGYVSQETREKVLAAAAELGYSASPIATSLVTGRTKNVGVMIPFFARWFFGEVLEGIEARLRAHGYDMTVYNVHPGPRGDEVLGDIIARRRFDGIIIVAIDPDEHDVARLLDTGRPVVGIGGPISRLATIAVDDVGIARMATEHLLRLGHTDVVHLGGDSSERADFSVPRKRRTGYEEAMAEAGLGERARTLEVEMSIPAGYEAGIDVLSDPRRRPTALFAACDELAVGAIIAARRLGIAVPGELSVIGIDGHECAAMFSLTTIEQAPREQGTAVVDLLLRAIDTGESPDGVTYLPTRLRVRNSTSRLIPAP</sequence>
<dbReference type="PANTHER" id="PTHR30146">
    <property type="entry name" value="LACI-RELATED TRANSCRIPTIONAL REPRESSOR"/>
    <property type="match status" value="1"/>
</dbReference>
<dbReference type="PANTHER" id="PTHR30146:SF109">
    <property type="entry name" value="HTH-TYPE TRANSCRIPTIONAL REGULATOR GALS"/>
    <property type="match status" value="1"/>
</dbReference>
<proteinExistence type="predicted"/>
<dbReference type="Pfam" id="PF00356">
    <property type="entry name" value="LacI"/>
    <property type="match status" value="1"/>
</dbReference>
<dbReference type="SMART" id="SM00354">
    <property type="entry name" value="HTH_LACI"/>
    <property type="match status" value="1"/>
</dbReference>
<accession>A0A1H4J9B7</accession>